<keyword evidence="4" id="KW-1185">Reference proteome</keyword>
<feature type="domain" description="Endonuclease/exonuclease/phosphatase" evidence="2">
    <location>
        <begin position="65"/>
        <end position="244"/>
    </location>
</feature>
<proteinExistence type="predicted"/>
<dbReference type="Pfam" id="PF03372">
    <property type="entry name" value="Exo_endo_phos"/>
    <property type="match status" value="1"/>
</dbReference>
<gene>
    <name evidence="3" type="ORF">FHR82_004877</name>
</gene>
<dbReference type="GO" id="GO:0003824">
    <property type="term" value="F:catalytic activity"/>
    <property type="evidence" value="ECO:0007669"/>
    <property type="project" value="InterPro"/>
</dbReference>
<protein>
    <recommendedName>
        <fullName evidence="2">Endonuclease/exonuclease/phosphatase domain-containing protein</fullName>
    </recommendedName>
</protein>
<feature type="chain" id="PRO_5030602101" description="Endonuclease/exonuclease/phosphatase domain-containing protein" evidence="1">
    <location>
        <begin position="25"/>
        <end position="253"/>
    </location>
</feature>
<evidence type="ECO:0000313" key="4">
    <source>
        <dbReference type="Proteomes" id="UP000520767"/>
    </source>
</evidence>
<dbReference type="Proteomes" id="UP000520767">
    <property type="component" value="Unassembled WGS sequence"/>
</dbReference>
<dbReference type="InterPro" id="IPR036691">
    <property type="entry name" value="Endo/exonu/phosph_ase_sf"/>
</dbReference>
<evidence type="ECO:0000259" key="2">
    <source>
        <dbReference type="Pfam" id="PF03372"/>
    </source>
</evidence>
<dbReference type="Gene3D" id="3.60.10.10">
    <property type="entry name" value="Endonuclease/exonuclease/phosphatase"/>
    <property type="match status" value="1"/>
</dbReference>
<dbReference type="EMBL" id="JACHJQ010000005">
    <property type="protein sequence ID" value="MBB4908624.1"/>
    <property type="molecule type" value="Genomic_DNA"/>
</dbReference>
<feature type="signal peptide" evidence="1">
    <location>
        <begin position="1"/>
        <end position="24"/>
    </location>
</feature>
<sequence>MKRIRLVLATAVAVVMASAGVSWADGAAGQERGGVSAAAAEISIGTHNTHRGDASFEPFAGVIGWQEVESPAAIQKLRNRLGAEYNHYLGGGAPASAIPISWRAARFQKLGEGSVRTHGGEAGVTPARYVNWVRLAIRASGTQFIVVNTHFISGAWSGHPERQARWNTHYQVLHDKVAGLKQNHPGVPIFVIGDFNRARAMAMPNPIRWVPVAGVSGVPIDHMYAPSTISHTSVTREPKWGSDHHAYKMFATI</sequence>
<evidence type="ECO:0000256" key="1">
    <source>
        <dbReference type="SAM" id="SignalP"/>
    </source>
</evidence>
<dbReference type="RefSeq" id="WP_184812757.1">
    <property type="nucleotide sequence ID" value="NZ_JACHJQ010000005.1"/>
</dbReference>
<evidence type="ECO:0000313" key="3">
    <source>
        <dbReference type="EMBL" id="MBB4908624.1"/>
    </source>
</evidence>
<comment type="caution">
    <text evidence="3">The sequence shown here is derived from an EMBL/GenBank/DDBJ whole genome shotgun (WGS) entry which is preliminary data.</text>
</comment>
<name>A0A7W7VG00_9PSEU</name>
<dbReference type="SUPFAM" id="SSF56219">
    <property type="entry name" value="DNase I-like"/>
    <property type="match status" value="1"/>
</dbReference>
<organism evidence="3 4">
    <name type="scientific">Actinophytocola algeriensis</name>
    <dbReference type="NCBI Taxonomy" id="1768010"/>
    <lineage>
        <taxon>Bacteria</taxon>
        <taxon>Bacillati</taxon>
        <taxon>Actinomycetota</taxon>
        <taxon>Actinomycetes</taxon>
        <taxon>Pseudonocardiales</taxon>
        <taxon>Pseudonocardiaceae</taxon>
    </lineage>
</organism>
<accession>A0A7W7VG00</accession>
<reference evidence="3 4" key="1">
    <citation type="submission" date="2020-08" db="EMBL/GenBank/DDBJ databases">
        <title>Genomic Encyclopedia of Type Strains, Phase III (KMG-III): the genomes of soil and plant-associated and newly described type strains.</title>
        <authorList>
            <person name="Whitman W."/>
        </authorList>
    </citation>
    <scope>NUCLEOTIDE SEQUENCE [LARGE SCALE GENOMIC DNA]</scope>
    <source>
        <strain evidence="3 4">CECT 8960</strain>
    </source>
</reference>
<keyword evidence="1" id="KW-0732">Signal</keyword>
<dbReference type="InterPro" id="IPR005135">
    <property type="entry name" value="Endo/exonuclease/phosphatase"/>
</dbReference>
<dbReference type="AlphaFoldDB" id="A0A7W7VG00"/>